<evidence type="ECO:0000256" key="1">
    <source>
        <dbReference type="SAM" id="SignalP"/>
    </source>
</evidence>
<organism evidence="2 3">
    <name type="scientific">Labilithrix luteola</name>
    <dbReference type="NCBI Taxonomy" id="1391654"/>
    <lineage>
        <taxon>Bacteria</taxon>
        <taxon>Pseudomonadati</taxon>
        <taxon>Myxococcota</taxon>
        <taxon>Polyangia</taxon>
        <taxon>Polyangiales</taxon>
        <taxon>Labilitrichaceae</taxon>
        <taxon>Labilithrix</taxon>
    </lineage>
</organism>
<accession>A0A0K1Q194</accession>
<feature type="signal peptide" evidence="1">
    <location>
        <begin position="1"/>
        <end position="20"/>
    </location>
</feature>
<feature type="chain" id="PRO_5005466400" evidence="1">
    <location>
        <begin position="21"/>
        <end position="244"/>
    </location>
</feature>
<dbReference type="STRING" id="1391654.AKJ09_06060"/>
<evidence type="ECO:0000313" key="2">
    <source>
        <dbReference type="EMBL" id="AKU99396.1"/>
    </source>
</evidence>
<sequence>MTQARIRPAVLFAAMALALAASPGCKKTVGSACKANEALCEDPKSALSCQGGKFVEVSCNGPLGCTKYQDKTNCDTSVGTEGAPCMGETDEQYACTPDKKRALLCKGGHFERYLECRGKAGCSLLGQQVSCDTSVANKGDPCKKQGAVACTEDQKQMVICRDGKFDSYRFCRGRFGCYSKDDAPTCDESIALEGDPCGIPGFLACSVDGKTELACQGGVFGFSRACKKSGCVVTNRPGRAVDCQ</sequence>
<keyword evidence="3" id="KW-1185">Reference proteome</keyword>
<dbReference type="Proteomes" id="UP000064967">
    <property type="component" value="Chromosome"/>
</dbReference>
<proteinExistence type="predicted"/>
<keyword evidence="1" id="KW-0732">Signal</keyword>
<reference evidence="2 3" key="1">
    <citation type="submission" date="2015-08" db="EMBL/GenBank/DDBJ databases">
        <authorList>
            <person name="Babu N.S."/>
            <person name="Beckwith C.J."/>
            <person name="Beseler K.G."/>
            <person name="Brison A."/>
            <person name="Carone J.V."/>
            <person name="Caskin T.P."/>
            <person name="Diamond M."/>
            <person name="Durham M.E."/>
            <person name="Foxe J.M."/>
            <person name="Go M."/>
            <person name="Henderson B.A."/>
            <person name="Jones I.B."/>
            <person name="McGettigan J.A."/>
            <person name="Micheletti S.J."/>
            <person name="Nasrallah M.E."/>
            <person name="Ortiz D."/>
            <person name="Piller C.R."/>
            <person name="Privatt S.R."/>
            <person name="Schneider S.L."/>
            <person name="Sharp S."/>
            <person name="Smith T.C."/>
            <person name="Stanton J.D."/>
            <person name="Ullery H.E."/>
            <person name="Wilson R.J."/>
            <person name="Serrano M.G."/>
            <person name="Buck G."/>
            <person name="Lee V."/>
            <person name="Wang Y."/>
            <person name="Carvalho R."/>
            <person name="Voegtly L."/>
            <person name="Shi R."/>
            <person name="Duckworth R."/>
            <person name="Johnson A."/>
            <person name="Loviza R."/>
            <person name="Walstead R."/>
            <person name="Shah Z."/>
            <person name="Kiflezghi M."/>
            <person name="Wade K."/>
            <person name="Ball S.L."/>
            <person name="Bradley K.W."/>
            <person name="Asai D.J."/>
            <person name="Bowman C.A."/>
            <person name="Russell D.A."/>
            <person name="Pope W.H."/>
            <person name="Jacobs-Sera D."/>
            <person name="Hendrix R.W."/>
            <person name="Hatfull G.F."/>
        </authorList>
    </citation>
    <scope>NUCLEOTIDE SEQUENCE [LARGE SCALE GENOMIC DNA]</scope>
    <source>
        <strain evidence="2 3">DSM 27648</strain>
    </source>
</reference>
<dbReference type="OrthoDB" id="5518162at2"/>
<dbReference type="AlphaFoldDB" id="A0A0K1Q194"/>
<name>A0A0K1Q194_9BACT</name>
<gene>
    <name evidence="2" type="ORF">AKJ09_06060</name>
</gene>
<evidence type="ECO:0000313" key="3">
    <source>
        <dbReference type="Proteomes" id="UP000064967"/>
    </source>
</evidence>
<dbReference type="KEGG" id="llu:AKJ09_06060"/>
<dbReference type="RefSeq" id="WP_146650848.1">
    <property type="nucleotide sequence ID" value="NZ_CP012333.1"/>
</dbReference>
<protein>
    <submittedName>
        <fullName evidence="2">Putative lipoprotein</fullName>
    </submittedName>
</protein>
<dbReference type="EMBL" id="CP012333">
    <property type="protein sequence ID" value="AKU99396.1"/>
    <property type="molecule type" value="Genomic_DNA"/>
</dbReference>
<keyword evidence="2" id="KW-0449">Lipoprotein</keyword>